<accession>A0ABP9FMS7</accession>
<dbReference type="RefSeq" id="WP_345582547.1">
    <property type="nucleotide sequence ID" value="NZ_BAABLV010000035.1"/>
</dbReference>
<proteinExistence type="predicted"/>
<evidence type="ECO:0000259" key="1">
    <source>
        <dbReference type="PROSITE" id="PS51658"/>
    </source>
</evidence>
<evidence type="ECO:0000313" key="2">
    <source>
        <dbReference type="EMBL" id="GAA4901947.1"/>
    </source>
</evidence>
<feature type="domain" description="BFN" evidence="1">
    <location>
        <begin position="1"/>
        <end position="128"/>
    </location>
</feature>
<reference evidence="3" key="1">
    <citation type="journal article" date="2019" name="Int. J. Syst. Evol. Microbiol.">
        <title>The Global Catalogue of Microorganisms (GCM) 10K type strain sequencing project: providing services to taxonomists for standard genome sequencing and annotation.</title>
        <authorList>
            <consortium name="The Broad Institute Genomics Platform"/>
            <consortium name="The Broad Institute Genome Sequencing Center for Infectious Disease"/>
            <person name="Wu L."/>
            <person name="Ma J."/>
        </authorList>
    </citation>
    <scope>NUCLEOTIDE SEQUENCE [LARGE SCALE GENOMIC DNA]</scope>
    <source>
        <strain evidence="3">JCM 19125</strain>
    </source>
</reference>
<dbReference type="Gene3D" id="3.10.690.10">
    <property type="entry name" value="Bifunctional nuclease domain"/>
    <property type="match status" value="1"/>
</dbReference>
<dbReference type="Pfam" id="PF02577">
    <property type="entry name" value="BFN_dom"/>
    <property type="match status" value="1"/>
</dbReference>
<keyword evidence="3" id="KW-1185">Reference proteome</keyword>
<dbReference type="Proteomes" id="UP001501521">
    <property type="component" value="Unassembled WGS sequence"/>
</dbReference>
<dbReference type="EMBL" id="BAABLV010000035">
    <property type="protein sequence ID" value="GAA4901947.1"/>
    <property type="molecule type" value="Genomic_DNA"/>
</dbReference>
<protein>
    <submittedName>
        <fullName evidence="2">Bifunctional nuclease family protein</fullName>
    </submittedName>
</protein>
<sequence>MIGLEVLGIRIISPEDPPVLLLQEEGGTRCLPIWIGAPEAAAIAVAIEGQQPERPMTHDLLGAVLQLLEPGEGTVVIESVDDGIYQATLHAGGHEIDARPSDLVAVAVRLGWRIECTRSLMDHVGVEVDTAPSDEVEAFRAFLDRVTPEDFDDEDNNH</sequence>
<dbReference type="SUPFAM" id="SSF103256">
    <property type="entry name" value="Hypothetical protein TM0160"/>
    <property type="match status" value="1"/>
</dbReference>
<comment type="caution">
    <text evidence="2">The sequence shown here is derived from an EMBL/GenBank/DDBJ whole genome shotgun (WGS) entry which is preliminary data.</text>
</comment>
<organism evidence="2 3">
    <name type="scientific">Tessaracoccus lubricantis</name>
    <dbReference type="NCBI Taxonomy" id="545543"/>
    <lineage>
        <taxon>Bacteria</taxon>
        <taxon>Bacillati</taxon>
        <taxon>Actinomycetota</taxon>
        <taxon>Actinomycetes</taxon>
        <taxon>Propionibacteriales</taxon>
        <taxon>Propionibacteriaceae</taxon>
        <taxon>Tessaracoccus</taxon>
    </lineage>
</organism>
<dbReference type="InterPro" id="IPR003729">
    <property type="entry name" value="Bi_nuclease_dom"/>
</dbReference>
<gene>
    <name evidence="2" type="ORF">GCM10025789_20710</name>
</gene>
<dbReference type="PANTHER" id="PTHR15160:SF1">
    <property type="entry name" value="VON HIPPEL-LINDAU DISEASE TUMOR SUPPRESSOR"/>
    <property type="match status" value="1"/>
</dbReference>
<dbReference type="InterPro" id="IPR036104">
    <property type="entry name" value="BFN_sf"/>
</dbReference>
<evidence type="ECO:0000313" key="3">
    <source>
        <dbReference type="Proteomes" id="UP001501521"/>
    </source>
</evidence>
<name>A0ABP9FMS7_9ACTN</name>
<dbReference type="PROSITE" id="PS51658">
    <property type="entry name" value="BFN"/>
    <property type="match status" value="1"/>
</dbReference>
<dbReference type="PANTHER" id="PTHR15160">
    <property type="entry name" value="VON HIPPEL-LINDAU PROTEIN"/>
    <property type="match status" value="1"/>
</dbReference>